<dbReference type="InterPro" id="IPR038740">
    <property type="entry name" value="BioF2-like_GNAT_dom"/>
</dbReference>
<dbReference type="STRING" id="1304275.C41B8_06632"/>
<dbReference type="eggNOG" id="COG3146">
    <property type="taxonomic scope" value="Bacteria"/>
</dbReference>
<dbReference type="Proteomes" id="UP000028302">
    <property type="component" value="Unassembled WGS sequence"/>
</dbReference>
<dbReference type="Pfam" id="PF13480">
    <property type="entry name" value="Acetyltransf_6"/>
    <property type="match status" value="1"/>
</dbReference>
<dbReference type="PATRIC" id="fig|1304275.5.peg.1356"/>
<protein>
    <recommendedName>
        <fullName evidence="1">BioF2-like acetyltransferase domain-containing protein</fullName>
    </recommendedName>
</protein>
<dbReference type="AlphaFoldDB" id="A0A084IML5"/>
<name>A0A084IML5_SALHC</name>
<dbReference type="RefSeq" id="WP_051883194.1">
    <property type="nucleotide sequence ID" value="NZ_APNK01000007.1"/>
</dbReference>
<gene>
    <name evidence="2" type="ORF">C41B8_06632</name>
</gene>
<evidence type="ECO:0000259" key="1">
    <source>
        <dbReference type="Pfam" id="PF13480"/>
    </source>
</evidence>
<organism evidence="2 3">
    <name type="scientific">Salinisphaera hydrothermalis (strain C41B8)</name>
    <dbReference type="NCBI Taxonomy" id="1304275"/>
    <lineage>
        <taxon>Bacteria</taxon>
        <taxon>Pseudomonadati</taxon>
        <taxon>Pseudomonadota</taxon>
        <taxon>Gammaproteobacteria</taxon>
        <taxon>Salinisphaerales</taxon>
        <taxon>Salinisphaeraceae</taxon>
        <taxon>Salinisphaera</taxon>
    </lineage>
</organism>
<dbReference type="EMBL" id="APNK01000007">
    <property type="protein sequence ID" value="KEZ77949.1"/>
    <property type="molecule type" value="Genomic_DNA"/>
</dbReference>
<feature type="non-terminal residue" evidence="2">
    <location>
        <position position="1"/>
    </location>
</feature>
<dbReference type="SUPFAM" id="SSF55729">
    <property type="entry name" value="Acyl-CoA N-acyltransferases (Nat)"/>
    <property type="match status" value="1"/>
</dbReference>
<dbReference type="OrthoDB" id="3034222at2"/>
<dbReference type="Gene3D" id="3.40.630.30">
    <property type="match status" value="1"/>
</dbReference>
<accession>A0A084IML5</accession>
<evidence type="ECO:0000313" key="3">
    <source>
        <dbReference type="Proteomes" id="UP000028302"/>
    </source>
</evidence>
<feature type="domain" description="BioF2-like acetyltransferase" evidence="1">
    <location>
        <begin position="110"/>
        <end position="244"/>
    </location>
</feature>
<keyword evidence="3" id="KW-1185">Reference proteome</keyword>
<reference evidence="2 3" key="1">
    <citation type="submission" date="2013-03" db="EMBL/GenBank/DDBJ databases">
        <title>Salinisphaera hydrothermalis C41B8 Genome Sequencing.</title>
        <authorList>
            <person name="Li C."/>
            <person name="Lai Q."/>
            <person name="Shao Z."/>
        </authorList>
    </citation>
    <scope>NUCLEOTIDE SEQUENCE [LARGE SCALE GENOMIC DNA]</scope>
    <source>
        <strain evidence="2 3">C41B8</strain>
    </source>
</reference>
<sequence length="300" mass="34130">WTRDPQPFFYPPNQLLAGLDKYAWLPGSLEPAALAERLLNAHGREYPFLIVKDVLQDSPLLDARDNAYADAFLQACRAAGFVLMAGQALAWVPIDFADEDTYLARLSRGARRDIRRKLRVRDQIAVETLATGSAALCDPATLDACVALYEQVYAQSEVHFDHLDAGFLRAVLGDADCGGVVFVYRHEGRMIGWNLCFEHNGMLVDKYVGFDYPAARDFNLYAVSWMHNLGYARERGLTHYIAGWTDPEIKAHLGARFTFTRHAVRPRNRLLRALLRRIAPYFESDRNWHEQRTPDASRRS</sequence>
<comment type="caution">
    <text evidence="2">The sequence shown here is derived from an EMBL/GenBank/DDBJ whole genome shotgun (WGS) entry which is preliminary data.</text>
</comment>
<evidence type="ECO:0000313" key="2">
    <source>
        <dbReference type="EMBL" id="KEZ77949.1"/>
    </source>
</evidence>
<proteinExistence type="predicted"/>
<dbReference type="InterPro" id="IPR016181">
    <property type="entry name" value="Acyl_CoA_acyltransferase"/>
</dbReference>